<dbReference type="Gene3D" id="1.25.10.10">
    <property type="entry name" value="Leucine-rich Repeat Variant"/>
    <property type="match status" value="2"/>
</dbReference>
<accession>Q4S8K1</accession>
<feature type="compositionally biased region" description="Basic and acidic residues" evidence="3">
    <location>
        <begin position="164"/>
        <end position="174"/>
    </location>
</feature>
<dbReference type="PANTHER" id="PTHR45857">
    <property type="entry name" value="FORMIN-LIKE PROTEIN"/>
    <property type="match status" value="1"/>
</dbReference>
<dbReference type="SMART" id="SM01140">
    <property type="entry name" value="Drf_GBD"/>
    <property type="match status" value="1"/>
</dbReference>
<evidence type="ECO:0000256" key="2">
    <source>
        <dbReference type="SAM" id="Coils"/>
    </source>
</evidence>
<dbReference type="InterPro" id="IPR016024">
    <property type="entry name" value="ARM-type_fold"/>
</dbReference>
<dbReference type="GO" id="GO:0005829">
    <property type="term" value="C:cytosol"/>
    <property type="evidence" value="ECO:0007669"/>
    <property type="project" value="TreeGrafter"/>
</dbReference>
<sequence>MGNSAGSVEEPQGREGRTSPGCQRRAAKLPMPPEEELELRFDTVLNTMNLPPDKVKILSQYDNDKKWDLICDQERFQVKNPPSAYVEKLRNSVEHGLGRKFKRRVQEPSQVLRELEISLRTNHIGWAQEFLSEENGGLDVLVEYLSVAVTHDVDTLEDTAPPPDRSKGLDKPAEDECIGSNSPTHTSRTSKTFTARRVRVSNRKTLRSSRVANQTDDVHLCVMCLRAIMNYQTGFDLVMKHPRCVNEITLSLNNRNPRTKALVLELLAAVCLVRGGHDIILSAFDNFQEVCGEKSRFEKLMEYFCREDRNIDFMVACMQFINIMVHSVENMNFRVHLQYQFSCHGLDEYLEKLKSTESDRLLVQIQAYLDNMFDVGALLEDAETKNTLLEHLDEVQEHNSQLNSRLQESEREAVEKMSELETKLIQATKEVEILKVKIKLSENWRRRGNESVSGARERSTQVLRELESKVQALVEQGQVQMRRSPSGHLDLWVVPVIRQATVIDNHLPPGCKKKKAIQTKYRMPLLNWQVLAANQVPGTVFNELDDGRVLQELNMAEFEEQFKTKAQPPPVEAGTLRAKLAHKTPSKVSLMEPNRAKNLAITLRKEGTAACDICPPSRRKYDLRALSLDFLELLERFIPTDYEMKLIQDFEHEGRAPDELSEEDRFMMRFGKIPRLPQRISTLTFMGNFPESFQLIQPQLDALIAASMSVKSSSKLKKVLEVRLRPVLLCFVVQSEIADHSVDVVKIVLAFGNYMNSSKRGLASGFRLQSLDLLLDTKSTDRKQTLLHFIANVIQEKYPDVNNFHSELHFLDKAALVSLDSVLQDLRALQRGMELTRREFSAEPENLVLHTFLTSNSELLDALTADGKTAQDVYESTVEYFGENCKTTPPSMFFPVFIRFIKAYKQAEQENQQKKQQKVLNLQTSTSPNKEDASGNKIKLQQVDLIAELKKRQMSPQVREGKDGAIEDIITDLRNQPYRRADGGRRSAKWKAGQQ</sequence>
<dbReference type="InterPro" id="IPR043592">
    <property type="entry name" value="FMNL_animal"/>
</dbReference>
<dbReference type="SUPFAM" id="SSF101447">
    <property type="entry name" value="Formin homology 2 domain (FH2 domain)"/>
    <property type="match status" value="1"/>
</dbReference>
<dbReference type="PROSITE" id="PS51232">
    <property type="entry name" value="GBD_FH3"/>
    <property type="match status" value="1"/>
</dbReference>
<dbReference type="InterPro" id="IPR014767">
    <property type="entry name" value="DAD_dom"/>
</dbReference>
<dbReference type="SMART" id="SM01139">
    <property type="entry name" value="Drf_FH3"/>
    <property type="match status" value="1"/>
</dbReference>
<comment type="similarity">
    <text evidence="1">Belongs to the formin homology family.</text>
</comment>
<feature type="domain" description="GBD/FH3" evidence="5">
    <location>
        <begin position="29"/>
        <end position="455"/>
    </location>
</feature>
<dbReference type="GO" id="GO:0031267">
    <property type="term" value="F:small GTPase binding"/>
    <property type="evidence" value="ECO:0007669"/>
    <property type="project" value="InterPro"/>
</dbReference>
<dbReference type="GO" id="GO:0008360">
    <property type="term" value="P:regulation of cell shape"/>
    <property type="evidence" value="ECO:0007669"/>
    <property type="project" value="TreeGrafter"/>
</dbReference>
<dbReference type="InterPro" id="IPR014768">
    <property type="entry name" value="GBD/FH3_dom"/>
</dbReference>
<dbReference type="InterPro" id="IPR015425">
    <property type="entry name" value="FH2_Formin"/>
</dbReference>
<name>Q4S8K1_TETNG</name>
<dbReference type="PANTHER" id="PTHR45857:SF2">
    <property type="entry name" value="FORMIN-LIKE PROTEIN 1"/>
    <property type="match status" value="1"/>
</dbReference>
<evidence type="ECO:0000256" key="1">
    <source>
        <dbReference type="ARBA" id="ARBA00023449"/>
    </source>
</evidence>
<feature type="region of interest" description="Disordered" evidence="3">
    <location>
        <begin position="1"/>
        <end position="31"/>
    </location>
</feature>
<dbReference type="AlphaFoldDB" id="Q4S8K1"/>
<feature type="coiled-coil region" evidence="2">
    <location>
        <begin position="392"/>
        <end position="476"/>
    </location>
</feature>
<dbReference type="SMART" id="SM00498">
    <property type="entry name" value="FH2"/>
    <property type="match status" value="1"/>
</dbReference>
<proteinExistence type="inferred from homology"/>
<reference evidence="7" key="2">
    <citation type="submission" date="2004-02" db="EMBL/GenBank/DDBJ databases">
        <authorList>
            <consortium name="Genoscope"/>
            <consortium name="Whitehead Institute Centre for Genome Research"/>
        </authorList>
    </citation>
    <scope>NUCLEOTIDE SEQUENCE</scope>
</reference>
<gene>
    <name evidence="7" type="ORF">GSTENG00022305001</name>
</gene>
<evidence type="ECO:0000259" key="4">
    <source>
        <dbReference type="PROSITE" id="PS51231"/>
    </source>
</evidence>
<comment type="caution">
    <text evidence="7">The sequence shown here is derived from an EMBL/GenBank/DDBJ whole genome shotgun (WGS) entry which is preliminary data.</text>
</comment>
<organism evidence="7">
    <name type="scientific">Tetraodon nigroviridis</name>
    <name type="common">Spotted green pufferfish</name>
    <name type="synonym">Chelonodon nigroviridis</name>
    <dbReference type="NCBI Taxonomy" id="99883"/>
    <lineage>
        <taxon>Eukaryota</taxon>
        <taxon>Metazoa</taxon>
        <taxon>Chordata</taxon>
        <taxon>Craniata</taxon>
        <taxon>Vertebrata</taxon>
        <taxon>Euteleostomi</taxon>
        <taxon>Actinopterygii</taxon>
        <taxon>Neopterygii</taxon>
        <taxon>Teleostei</taxon>
        <taxon>Neoteleostei</taxon>
        <taxon>Acanthomorphata</taxon>
        <taxon>Eupercaria</taxon>
        <taxon>Tetraodontiformes</taxon>
        <taxon>Tetradontoidea</taxon>
        <taxon>Tetraodontidae</taxon>
        <taxon>Tetraodon</taxon>
    </lineage>
</organism>
<evidence type="ECO:0000259" key="6">
    <source>
        <dbReference type="PROSITE" id="PS51444"/>
    </source>
</evidence>
<keyword evidence="2" id="KW-0175">Coiled coil</keyword>
<feature type="domain" description="DAD" evidence="4">
    <location>
        <begin position="959"/>
        <end position="989"/>
    </location>
</feature>
<dbReference type="InterPro" id="IPR010473">
    <property type="entry name" value="GTPase-bd"/>
</dbReference>
<evidence type="ECO:0000259" key="5">
    <source>
        <dbReference type="PROSITE" id="PS51232"/>
    </source>
</evidence>
<protein>
    <submittedName>
        <fullName evidence="7">(spotted green pufferfish) hypothetical protein</fullName>
    </submittedName>
</protein>
<dbReference type="KEGG" id="tng:GSTEN00022305G001"/>
<dbReference type="GO" id="GO:0016477">
    <property type="term" value="P:cell migration"/>
    <property type="evidence" value="ECO:0007669"/>
    <property type="project" value="TreeGrafter"/>
</dbReference>
<feature type="region of interest" description="Disordered" evidence="3">
    <location>
        <begin position="155"/>
        <end position="194"/>
    </location>
</feature>
<reference evidence="7" key="1">
    <citation type="journal article" date="2004" name="Nature">
        <title>Genome duplication in the teleost fish Tetraodon nigroviridis reveals the early vertebrate proto-karyotype.</title>
        <authorList>
            <person name="Jaillon O."/>
            <person name="Aury J.-M."/>
            <person name="Brunet F."/>
            <person name="Petit J.-L."/>
            <person name="Stange-Thomann N."/>
            <person name="Mauceli E."/>
            <person name="Bouneau L."/>
            <person name="Fischer C."/>
            <person name="Ozouf-Costaz C."/>
            <person name="Bernot A."/>
            <person name="Nicaud S."/>
            <person name="Jaffe D."/>
            <person name="Fisher S."/>
            <person name="Lutfalla G."/>
            <person name="Dossat C."/>
            <person name="Segurens B."/>
            <person name="Dasilva C."/>
            <person name="Salanoubat M."/>
            <person name="Levy M."/>
            <person name="Boudet N."/>
            <person name="Castellano S."/>
            <person name="Anthouard V."/>
            <person name="Jubin C."/>
            <person name="Castelli V."/>
            <person name="Katinka M."/>
            <person name="Vacherie B."/>
            <person name="Biemont C."/>
            <person name="Skalli Z."/>
            <person name="Cattolico L."/>
            <person name="Poulain J."/>
            <person name="De Berardinis V."/>
            <person name="Cruaud C."/>
            <person name="Duprat S."/>
            <person name="Brottier P."/>
            <person name="Coutanceau J.-P."/>
            <person name="Gouzy J."/>
            <person name="Parra G."/>
            <person name="Lardier G."/>
            <person name="Chapple C."/>
            <person name="McKernan K.J."/>
            <person name="McEwan P."/>
            <person name="Bosak S."/>
            <person name="Kellis M."/>
            <person name="Volff J.-N."/>
            <person name="Guigo R."/>
            <person name="Zody M.C."/>
            <person name="Mesirov J."/>
            <person name="Lindblad-Toh K."/>
            <person name="Birren B."/>
            <person name="Nusbaum C."/>
            <person name="Kahn D."/>
            <person name="Robinson-Rechavi M."/>
            <person name="Laudet V."/>
            <person name="Schachter V."/>
            <person name="Quetier F."/>
            <person name="Saurin W."/>
            <person name="Scarpelli C."/>
            <person name="Wincker P."/>
            <person name="Lander E.S."/>
            <person name="Weissenbach J."/>
            <person name="Roest Crollius H."/>
        </authorList>
    </citation>
    <scope>NUCLEOTIDE SEQUENCE [LARGE SCALE GENOMIC DNA]</scope>
</reference>
<dbReference type="GO" id="GO:0030866">
    <property type="term" value="P:cortical actin cytoskeleton organization"/>
    <property type="evidence" value="ECO:0007669"/>
    <property type="project" value="TreeGrafter"/>
</dbReference>
<dbReference type="EMBL" id="CAAE01014705">
    <property type="protein sequence ID" value="CAG03031.1"/>
    <property type="molecule type" value="Genomic_DNA"/>
</dbReference>
<dbReference type="InterPro" id="IPR011989">
    <property type="entry name" value="ARM-like"/>
</dbReference>
<dbReference type="Pfam" id="PF02181">
    <property type="entry name" value="FH2"/>
    <property type="match status" value="2"/>
</dbReference>
<dbReference type="OrthoDB" id="1668162at2759"/>
<dbReference type="Pfam" id="PF06371">
    <property type="entry name" value="Drf_GBD"/>
    <property type="match status" value="2"/>
</dbReference>
<dbReference type="InterPro" id="IPR010472">
    <property type="entry name" value="FH3_dom"/>
</dbReference>
<feature type="non-terminal residue" evidence="7">
    <location>
        <position position="1"/>
    </location>
</feature>
<feature type="compositionally biased region" description="Polar residues" evidence="3">
    <location>
        <begin position="179"/>
        <end position="193"/>
    </location>
</feature>
<dbReference type="PROSITE" id="PS51444">
    <property type="entry name" value="FH2"/>
    <property type="match status" value="1"/>
</dbReference>
<dbReference type="SUPFAM" id="SSF48371">
    <property type="entry name" value="ARM repeat"/>
    <property type="match status" value="1"/>
</dbReference>
<feature type="domain" description="FH2" evidence="6">
    <location>
        <begin position="513"/>
        <end position="930"/>
    </location>
</feature>
<dbReference type="Pfam" id="PF06367">
    <property type="entry name" value="Drf_FH3"/>
    <property type="match status" value="1"/>
</dbReference>
<feature type="region of interest" description="Disordered" evidence="3">
    <location>
        <begin position="954"/>
        <end position="995"/>
    </location>
</feature>
<evidence type="ECO:0000313" key="7">
    <source>
        <dbReference type="EMBL" id="CAG03031.1"/>
    </source>
</evidence>
<dbReference type="InterPro" id="IPR042201">
    <property type="entry name" value="FH2_Formin_sf"/>
</dbReference>
<dbReference type="GO" id="GO:0051015">
    <property type="term" value="F:actin filament binding"/>
    <property type="evidence" value="ECO:0007669"/>
    <property type="project" value="TreeGrafter"/>
</dbReference>
<dbReference type="Gene3D" id="1.20.58.2220">
    <property type="entry name" value="Formin, FH2 domain"/>
    <property type="match status" value="1"/>
</dbReference>
<dbReference type="PROSITE" id="PS51231">
    <property type="entry name" value="DAD"/>
    <property type="match status" value="1"/>
</dbReference>
<evidence type="ECO:0000256" key="3">
    <source>
        <dbReference type="SAM" id="MobiDB-lite"/>
    </source>
</evidence>